<dbReference type="PROSITE" id="PS51257">
    <property type="entry name" value="PROKAR_LIPOPROTEIN"/>
    <property type="match status" value="1"/>
</dbReference>
<dbReference type="GO" id="GO:0009254">
    <property type="term" value="P:peptidoglycan turnover"/>
    <property type="evidence" value="ECO:0007669"/>
    <property type="project" value="TreeGrafter"/>
</dbReference>
<feature type="region of interest" description="Disordered" evidence="6">
    <location>
        <begin position="22"/>
        <end position="50"/>
    </location>
</feature>
<dbReference type="Gene3D" id="3.20.20.300">
    <property type="entry name" value="Glycoside hydrolase, family 3, N-terminal domain"/>
    <property type="match status" value="1"/>
</dbReference>
<protein>
    <recommendedName>
        <fullName evidence="3">beta-N-acetylhexosaminidase</fullName>
        <ecNumber evidence="3">3.2.1.52</ecNumber>
    </recommendedName>
</protein>
<evidence type="ECO:0000256" key="6">
    <source>
        <dbReference type="SAM" id="MobiDB-lite"/>
    </source>
</evidence>
<dbReference type="RefSeq" id="WP_139466355.1">
    <property type="nucleotide sequence ID" value="NZ_VDHJ01000016.1"/>
</dbReference>
<evidence type="ECO:0000256" key="5">
    <source>
        <dbReference type="ARBA" id="ARBA00023295"/>
    </source>
</evidence>
<dbReference type="InterPro" id="IPR001764">
    <property type="entry name" value="Glyco_hydro_3_N"/>
</dbReference>
<evidence type="ECO:0000313" key="9">
    <source>
        <dbReference type="Proteomes" id="UP000312032"/>
    </source>
</evidence>
<feature type="compositionally biased region" description="Pro residues" evidence="6">
    <location>
        <begin position="22"/>
        <end position="35"/>
    </location>
</feature>
<dbReference type="InterPro" id="IPR017853">
    <property type="entry name" value="GH"/>
</dbReference>
<gene>
    <name evidence="8" type="ORF">FHE74_09900</name>
</gene>
<organism evidence="8 9">
    <name type="scientific">Corynebacterium tapiri</name>
    <dbReference type="NCBI Taxonomy" id="1448266"/>
    <lineage>
        <taxon>Bacteria</taxon>
        <taxon>Bacillati</taxon>
        <taxon>Actinomycetota</taxon>
        <taxon>Actinomycetes</taxon>
        <taxon>Mycobacteriales</taxon>
        <taxon>Corynebacteriaceae</taxon>
        <taxon>Corynebacterium</taxon>
    </lineage>
</organism>
<dbReference type="PANTHER" id="PTHR30480">
    <property type="entry name" value="BETA-HEXOSAMINIDASE-RELATED"/>
    <property type="match status" value="1"/>
</dbReference>
<dbReference type="Pfam" id="PF00933">
    <property type="entry name" value="Glyco_hydro_3"/>
    <property type="match status" value="1"/>
</dbReference>
<evidence type="ECO:0000256" key="2">
    <source>
        <dbReference type="ARBA" id="ARBA00005336"/>
    </source>
</evidence>
<dbReference type="InterPro" id="IPR050226">
    <property type="entry name" value="NagZ_Beta-hexosaminidase"/>
</dbReference>
<dbReference type="EC" id="3.2.1.52" evidence="3"/>
<accession>A0A5C4U334</accession>
<feature type="domain" description="Glycoside hydrolase family 3 N-terminal" evidence="7">
    <location>
        <begin position="58"/>
        <end position="374"/>
    </location>
</feature>
<comment type="catalytic activity">
    <reaction evidence="1">
        <text>Hydrolysis of terminal non-reducing N-acetyl-D-hexosamine residues in N-acetyl-beta-D-hexosaminides.</text>
        <dbReference type="EC" id="3.2.1.52"/>
    </reaction>
</comment>
<proteinExistence type="inferred from homology"/>
<dbReference type="AlphaFoldDB" id="A0A5C4U334"/>
<keyword evidence="4 8" id="KW-0378">Hydrolase</keyword>
<dbReference type="SUPFAM" id="SSF51445">
    <property type="entry name" value="(Trans)glycosidases"/>
    <property type="match status" value="1"/>
</dbReference>
<comment type="similarity">
    <text evidence="2">Belongs to the glycosyl hydrolase 3 family.</text>
</comment>
<comment type="caution">
    <text evidence="8">The sequence shown here is derived from an EMBL/GenBank/DDBJ whole genome shotgun (WGS) entry which is preliminary data.</text>
</comment>
<dbReference type="OrthoDB" id="9805821at2"/>
<evidence type="ECO:0000256" key="4">
    <source>
        <dbReference type="ARBA" id="ARBA00022801"/>
    </source>
</evidence>
<sequence length="378" mass="39552">MDRRELLAAAGLFGLVACSPAPESPASPTTVPPQPLQKGPASASPPVQEIQQRMPDDLREQVASLMHVGVASFDDARAKVEAGVGGIFITSWADPAMLTQPGRDIHELKRIAGRPLMVSIDFEGGRVQRHSQILGSFPAPGALAAQGESGVQETASAIGRSLSAHGITVDFAPVLDVDGAGLHVVGDRSFSADPQTAGALGAAFARGLMEAGVRPVYKHFPGHGRASGDTHAGGAVTPALPEIKEHDLASFAQALERTPHASVMLGHMIVPGLGDSLPSSLNPAAYRLLRYGDYPGGRGYRGLTFTDDLTGMRAITDKYPLDQAVSQAIAAGADQALWSNGTDPNGVIDAVVQRVRNQEIPQERITAAVFRVARAHSL</sequence>
<dbReference type="Proteomes" id="UP000312032">
    <property type="component" value="Unassembled WGS sequence"/>
</dbReference>
<keyword evidence="5" id="KW-0326">Glycosidase</keyword>
<dbReference type="PANTHER" id="PTHR30480:SF13">
    <property type="entry name" value="BETA-HEXOSAMINIDASE"/>
    <property type="match status" value="1"/>
</dbReference>
<dbReference type="InterPro" id="IPR036962">
    <property type="entry name" value="Glyco_hydro_3_N_sf"/>
</dbReference>
<evidence type="ECO:0000259" key="7">
    <source>
        <dbReference type="Pfam" id="PF00933"/>
    </source>
</evidence>
<evidence type="ECO:0000256" key="3">
    <source>
        <dbReference type="ARBA" id="ARBA00012663"/>
    </source>
</evidence>
<dbReference type="GO" id="GO:0004563">
    <property type="term" value="F:beta-N-acetylhexosaminidase activity"/>
    <property type="evidence" value="ECO:0007669"/>
    <property type="project" value="UniProtKB-EC"/>
</dbReference>
<evidence type="ECO:0000313" key="8">
    <source>
        <dbReference type="EMBL" id="TNL95087.1"/>
    </source>
</evidence>
<name>A0A5C4U334_9CORY</name>
<dbReference type="GO" id="GO:0005975">
    <property type="term" value="P:carbohydrate metabolic process"/>
    <property type="evidence" value="ECO:0007669"/>
    <property type="project" value="InterPro"/>
</dbReference>
<evidence type="ECO:0000256" key="1">
    <source>
        <dbReference type="ARBA" id="ARBA00001231"/>
    </source>
</evidence>
<reference evidence="8 9" key="1">
    <citation type="submission" date="2019-06" db="EMBL/GenBank/DDBJ databases">
        <authorList>
            <person name="Li J."/>
        </authorList>
    </citation>
    <scope>NUCLEOTIDE SEQUENCE [LARGE SCALE GENOMIC DNA]</scope>
    <source>
        <strain evidence="8 9">LMG 28165</strain>
    </source>
</reference>
<dbReference type="EMBL" id="VDHJ01000016">
    <property type="protein sequence ID" value="TNL95087.1"/>
    <property type="molecule type" value="Genomic_DNA"/>
</dbReference>
<keyword evidence="9" id="KW-1185">Reference proteome</keyword>